<feature type="compositionally biased region" description="Gly residues" evidence="1">
    <location>
        <begin position="296"/>
        <end position="313"/>
    </location>
</feature>
<organism evidence="2 3">
    <name type="scientific">Prorocentrum cordatum</name>
    <dbReference type="NCBI Taxonomy" id="2364126"/>
    <lineage>
        <taxon>Eukaryota</taxon>
        <taxon>Sar</taxon>
        <taxon>Alveolata</taxon>
        <taxon>Dinophyceae</taxon>
        <taxon>Prorocentrales</taxon>
        <taxon>Prorocentraceae</taxon>
        <taxon>Prorocentrum</taxon>
    </lineage>
</organism>
<dbReference type="Proteomes" id="UP001189429">
    <property type="component" value="Unassembled WGS sequence"/>
</dbReference>
<protein>
    <submittedName>
        <fullName evidence="2">Uncharacterized protein</fullName>
    </submittedName>
</protein>
<sequence>MRPRAAGEWALRGGAGPSGPKVARGEGRQQRNKAVVAVALGQGLRSAAGAAAQATLQTGSESFQAFDVVENTRMRTVAILAQAISRGPSFGLPCWARMARLVERQASELVELRSAVAASSAEVEPRAAGAHAIHVADLEAELVAEADAQASGGAFPPPPGVWLVADPLAGARAFREGFDAGWRLAGAASGAPRGGDGVVLQEQCVPSSSFRGVWEVCSDGACGGGQLAPAARAEPGPPREGGWKAGAAMEVDGRAALQAPRRAFDGVQGGAASESAPRPPLLLESLAGPGSDDGFDGGFVGGPVDGDAGGGTACPGPPARSEPDSHALEYLDRFGAAALSGGAAVELGRGAAGSERAAAAARAERCLPFLDEFGLAAVAAAARGPLSGVESLLDLTEGRADDWLLKRELTLGGRAEGEEALARPTAAALEKSGIETLVGKIGNDALPTYAAFIAWAPCVFEASAIACRGVAAEGSLFDDAGAPASPRAAPGAWGGATVAGEGQGEVATGNDLLAKWKARIAWKDVMDDKVDGRIIAALLKKITRPHPTAAAQVLDSARAMAHAGATFPSGTKNALVTTRLQSFDTRAHVSAFVRIATPIRKTGGPFNPEEATLATAVDDEDERAKVFTGTVLETAVCNAIAKGPSLKAFVRGVISGLIADIQDVGRAWAIPMSDAPCLDVARETCSSISRRVEAMCSQGTSVLHFAGAATKRAFRWAGRVEAFNENGPFLRGNLQAFRIAREVVLKAKAEPGGAGIDLAVLRDYCGKCAARKIGFPAGLTGEFELMLKRIVCSVCLDLQSDAPAQLLAPMGAMQVSSLAQEASLSFVLDGVANAASSRVATFSCKMEAATSQDNLINARKGLLPSADAQAVARDPSFKHDSLERVAALFRISQAAMMGFVIELAADSAGEHSAEYLFCLEKPHATQRRKGAAIETCTGAIKACIRLGSAPTVAEEFSKKEGFATVAAWAEHSRALGLRVKKAKLMVPKGGPCPEGPPQPCLEKATALVGTADELISSSGAANMDASKATLVQKFGEPQQMSNGAANGKPRWEGLPDDADAKKTIVQMMAAAKGKVVDAQRSLDASKKARGLMSEAPDETFTKGIEKECLKARTTVTENLAVMHCDVNSNDADAMRLIQELLANILSLPVMAAAGGAEGEDPFAEFIAQEQPEQADPNAQLAELVACSKRQEQLLGKVCSLLVSLDEKMGRMVSAQEGVEAAMQRMADQGGVAGGGAAASHPGGGPLAAGKPVQRGSIVKPPGARDMPAGGAAPAAAPAARSAEAQQAAAEKLAADKLRIEEEARRRAEELARKRAEDEQRKREEMERQRVEEERRREEERQRKEALEKKTNGLMSNLIAGSGGGLFGDDDLGSKKKTKGGLFDD</sequence>
<gene>
    <name evidence="2" type="ORF">PCOR1329_LOCUS67846</name>
</gene>
<dbReference type="EMBL" id="CAUYUJ010018815">
    <property type="protein sequence ID" value="CAK0886525.1"/>
    <property type="molecule type" value="Genomic_DNA"/>
</dbReference>
<feature type="compositionally biased region" description="Low complexity" evidence="1">
    <location>
        <begin position="1260"/>
        <end position="1289"/>
    </location>
</feature>
<name>A0ABN9WN62_9DINO</name>
<feature type="compositionally biased region" description="Basic and acidic residues" evidence="1">
    <location>
        <begin position="1310"/>
        <end position="1350"/>
    </location>
</feature>
<accession>A0ABN9WN62</accession>
<feature type="region of interest" description="Disordered" evidence="1">
    <location>
        <begin position="1230"/>
        <end position="1289"/>
    </location>
</feature>
<reference evidence="2" key="1">
    <citation type="submission" date="2023-10" db="EMBL/GenBank/DDBJ databases">
        <authorList>
            <person name="Chen Y."/>
            <person name="Shah S."/>
            <person name="Dougan E. K."/>
            <person name="Thang M."/>
            <person name="Chan C."/>
        </authorList>
    </citation>
    <scope>NUCLEOTIDE SEQUENCE [LARGE SCALE GENOMIC DNA]</scope>
</reference>
<feature type="region of interest" description="Disordered" evidence="1">
    <location>
        <begin position="1310"/>
        <end position="1384"/>
    </location>
</feature>
<keyword evidence="3" id="KW-1185">Reference proteome</keyword>
<evidence type="ECO:0000313" key="3">
    <source>
        <dbReference type="Proteomes" id="UP001189429"/>
    </source>
</evidence>
<feature type="compositionally biased region" description="Gly residues" evidence="1">
    <location>
        <begin position="1230"/>
        <end position="1246"/>
    </location>
</feature>
<feature type="region of interest" description="Disordered" evidence="1">
    <location>
        <begin position="1"/>
        <end position="29"/>
    </location>
</feature>
<evidence type="ECO:0000256" key="1">
    <source>
        <dbReference type="SAM" id="MobiDB-lite"/>
    </source>
</evidence>
<proteinExistence type="predicted"/>
<feature type="region of interest" description="Disordered" evidence="1">
    <location>
        <begin position="265"/>
        <end position="324"/>
    </location>
</feature>
<evidence type="ECO:0000313" key="2">
    <source>
        <dbReference type="EMBL" id="CAK0886525.1"/>
    </source>
</evidence>
<comment type="caution">
    <text evidence="2">The sequence shown here is derived from an EMBL/GenBank/DDBJ whole genome shotgun (WGS) entry which is preliminary data.</text>
</comment>